<comment type="caution">
    <text evidence="2">The sequence shown here is derived from an EMBL/GenBank/DDBJ whole genome shotgun (WGS) entry which is preliminary data.</text>
</comment>
<proteinExistence type="predicted"/>
<reference evidence="2" key="1">
    <citation type="submission" date="2021-02" db="EMBL/GenBank/DDBJ databases">
        <authorList>
            <person name="Nowell W R."/>
        </authorList>
    </citation>
    <scope>NUCLEOTIDE SEQUENCE</scope>
</reference>
<evidence type="ECO:0000313" key="3">
    <source>
        <dbReference type="EMBL" id="CAF5041766.1"/>
    </source>
</evidence>
<sequence length="93" mass="10992">KTGYNVKQLCTLIYDVAGQLLAPSAKDQGIFQQRIPAKYIYLEEALEEYRINKKTSILNDKEYQELIKEISQKNNSVQFRDWIELQQATKWLH</sequence>
<dbReference type="EMBL" id="CAJOBR010047284">
    <property type="protein sequence ID" value="CAF5042008.1"/>
    <property type="molecule type" value="Genomic_DNA"/>
</dbReference>
<feature type="non-terminal residue" evidence="2">
    <location>
        <position position="93"/>
    </location>
</feature>
<evidence type="ECO:0000313" key="2">
    <source>
        <dbReference type="EMBL" id="CAF4835099.1"/>
    </source>
</evidence>
<dbReference type="AlphaFoldDB" id="A0A821RA28"/>
<evidence type="ECO:0000313" key="1">
    <source>
        <dbReference type="EMBL" id="CAF4834530.1"/>
    </source>
</evidence>
<keyword evidence="5" id="KW-1185">Reference proteome</keyword>
<feature type="non-terminal residue" evidence="2">
    <location>
        <position position="1"/>
    </location>
</feature>
<accession>A0A821RA28</accession>
<organism evidence="2 5">
    <name type="scientific">Rotaria socialis</name>
    <dbReference type="NCBI Taxonomy" id="392032"/>
    <lineage>
        <taxon>Eukaryota</taxon>
        <taxon>Metazoa</taxon>
        <taxon>Spiralia</taxon>
        <taxon>Gnathifera</taxon>
        <taxon>Rotifera</taxon>
        <taxon>Eurotatoria</taxon>
        <taxon>Bdelloidea</taxon>
        <taxon>Philodinida</taxon>
        <taxon>Philodinidae</taxon>
        <taxon>Rotaria</taxon>
    </lineage>
</organism>
<gene>
    <name evidence="3" type="ORF">QYT958_LOCUS41437</name>
    <name evidence="4" type="ORF">QYT958_LOCUS41458</name>
    <name evidence="1" type="ORF">UJA718_LOCUS42770</name>
    <name evidence="2" type="ORF">UJA718_LOCUS42787</name>
</gene>
<evidence type="ECO:0000313" key="5">
    <source>
        <dbReference type="Proteomes" id="UP000663873"/>
    </source>
</evidence>
<dbReference type="EMBL" id="CAJOBR010047199">
    <property type="protein sequence ID" value="CAF5041766.1"/>
    <property type="molecule type" value="Genomic_DNA"/>
</dbReference>
<protein>
    <submittedName>
        <fullName evidence="2">Uncharacterized protein</fullName>
    </submittedName>
</protein>
<dbReference type="Proteomes" id="UP000663848">
    <property type="component" value="Unassembled WGS sequence"/>
</dbReference>
<dbReference type="Proteomes" id="UP000663873">
    <property type="component" value="Unassembled WGS sequence"/>
</dbReference>
<dbReference type="EMBL" id="CAJOBP010056385">
    <property type="protein sequence ID" value="CAF4834530.1"/>
    <property type="molecule type" value="Genomic_DNA"/>
</dbReference>
<name>A0A821RA28_9BILA</name>
<evidence type="ECO:0000313" key="4">
    <source>
        <dbReference type="EMBL" id="CAF5042008.1"/>
    </source>
</evidence>
<dbReference type="EMBL" id="CAJOBP010056508">
    <property type="protein sequence ID" value="CAF4835099.1"/>
    <property type="molecule type" value="Genomic_DNA"/>
</dbReference>